<dbReference type="InterPro" id="IPR018967">
    <property type="entry name" value="FeS-contain_CDGSH-typ"/>
</dbReference>
<sequence>MITSKSFKSEASDFKEVVFVPVTTDRFILFVLFLVYILKNKLKMALMCNFQKASYSLKVFSKRVTSLHSRSVTPLSSIFHCNYSSRRTPDVSDVPELNEPPLKKFYEAYYQPGNGRVHDKKPFKLRCTKGKIYYWCICGWSHDQPLCDGKCILPEMKIKLKPVVFKPTVTRDYWFCNCKQTKNRPFCDGSHNSEAVQTANSVIRRF</sequence>
<evidence type="ECO:0000256" key="2">
    <source>
        <dbReference type="ARBA" id="ARBA00022723"/>
    </source>
</evidence>
<evidence type="ECO:0000313" key="8">
    <source>
        <dbReference type="EMBL" id="KAG8180037.1"/>
    </source>
</evidence>
<dbReference type="AlphaFoldDB" id="A0AAV6U6V5"/>
<keyword evidence="6" id="KW-0812">Transmembrane</keyword>
<feature type="domain" description="Iron-binding zinc finger CDGSH type" evidence="7">
    <location>
        <begin position="120"/>
        <end position="157"/>
    </location>
</feature>
<keyword evidence="2" id="KW-0479">Metal-binding</keyword>
<comment type="cofactor">
    <cofactor evidence="5">
        <name>[2Fe-2S] cluster</name>
        <dbReference type="ChEBI" id="CHEBI:190135"/>
    </cofactor>
</comment>
<dbReference type="PANTHER" id="PTHR46491:SF3">
    <property type="entry name" value="CDGSH IRON-SULFUR DOMAIN-CONTAINING PROTEIN 3, MITOCHONDRIAL"/>
    <property type="match status" value="1"/>
</dbReference>
<dbReference type="SMART" id="SM00704">
    <property type="entry name" value="ZnF_CDGSH"/>
    <property type="match status" value="2"/>
</dbReference>
<dbReference type="GO" id="GO:0005739">
    <property type="term" value="C:mitochondrion"/>
    <property type="evidence" value="ECO:0007669"/>
    <property type="project" value="TreeGrafter"/>
</dbReference>
<dbReference type="Gene3D" id="3.40.5.90">
    <property type="entry name" value="CDGSH iron-sulfur domain, mitoNEET-type"/>
    <property type="match status" value="2"/>
</dbReference>
<dbReference type="Proteomes" id="UP000827092">
    <property type="component" value="Unassembled WGS sequence"/>
</dbReference>
<dbReference type="InterPro" id="IPR052950">
    <property type="entry name" value="CISD"/>
</dbReference>
<dbReference type="GO" id="GO:0046872">
    <property type="term" value="F:metal ion binding"/>
    <property type="evidence" value="ECO:0007669"/>
    <property type="project" value="UniProtKB-KW"/>
</dbReference>
<reference evidence="8 9" key="1">
    <citation type="journal article" date="2022" name="Nat. Ecol. Evol.">
        <title>A masculinizing supergene underlies an exaggerated male reproductive morph in a spider.</title>
        <authorList>
            <person name="Hendrickx F."/>
            <person name="De Corte Z."/>
            <person name="Sonet G."/>
            <person name="Van Belleghem S.M."/>
            <person name="Kostlbacher S."/>
            <person name="Vangestel C."/>
        </authorList>
    </citation>
    <scope>NUCLEOTIDE SEQUENCE [LARGE SCALE GENOMIC DNA]</scope>
    <source>
        <strain evidence="8">W744_W776</strain>
    </source>
</reference>
<keyword evidence="6" id="KW-1133">Transmembrane helix</keyword>
<protein>
    <recommendedName>
        <fullName evidence="7">Iron-binding zinc finger CDGSH type domain-containing protein</fullName>
    </recommendedName>
</protein>
<feature type="transmembrane region" description="Helical" evidence="6">
    <location>
        <begin position="17"/>
        <end position="38"/>
    </location>
</feature>
<keyword evidence="3" id="KW-0408">Iron</keyword>
<evidence type="ECO:0000256" key="3">
    <source>
        <dbReference type="ARBA" id="ARBA00023004"/>
    </source>
</evidence>
<evidence type="ECO:0000256" key="4">
    <source>
        <dbReference type="ARBA" id="ARBA00023014"/>
    </source>
</evidence>
<dbReference type="Pfam" id="PF09360">
    <property type="entry name" value="zf-CDGSH"/>
    <property type="match status" value="1"/>
</dbReference>
<comment type="caution">
    <text evidence="8">The sequence shown here is derived from an EMBL/GenBank/DDBJ whole genome shotgun (WGS) entry which is preliminary data.</text>
</comment>
<evidence type="ECO:0000256" key="1">
    <source>
        <dbReference type="ARBA" id="ARBA00022714"/>
    </source>
</evidence>
<evidence type="ECO:0000259" key="7">
    <source>
        <dbReference type="SMART" id="SM00704"/>
    </source>
</evidence>
<gene>
    <name evidence="8" type="ORF">JTE90_012881</name>
</gene>
<keyword evidence="4" id="KW-0411">Iron-sulfur</keyword>
<accession>A0AAV6U6V5</accession>
<dbReference type="InterPro" id="IPR042216">
    <property type="entry name" value="MitoNEET_CISD"/>
</dbReference>
<feature type="domain" description="Iron-binding zinc finger CDGSH type" evidence="7">
    <location>
        <begin position="162"/>
        <end position="197"/>
    </location>
</feature>
<keyword evidence="6" id="KW-0472">Membrane</keyword>
<proteinExistence type="predicted"/>
<dbReference type="PANTHER" id="PTHR46491">
    <property type="entry name" value="CDGSH IRON SULFUR DOMAIN PROTEIN HOMOLOG"/>
    <property type="match status" value="1"/>
</dbReference>
<organism evidence="8 9">
    <name type="scientific">Oedothorax gibbosus</name>
    <dbReference type="NCBI Taxonomy" id="931172"/>
    <lineage>
        <taxon>Eukaryota</taxon>
        <taxon>Metazoa</taxon>
        <taxon>Ecdysozoa</taxon>
        <taxon>Arthropoda</taxon>
        <taxon>Chelicerata</taxon>
        <taxon>Arachnida</taxon>
        <taxon>Araneae</taxon>
        <taxon>Araneomorphae</taxon>
        <taxon>Entelegynae</taxon>
        <taxon>Araneoidea</taxon>
        <taxon>Linyphiidae</taxon>
        <taxon>Erigoninae</taxon>
        <taxon>Oedothorax</taxon>
    </lineage>
</organism>
<evidence type="ECO:0000313" key="9">
    <source>
        <dbReference type="Proteomes" id="UP000827092"/>
    </source>
</evidence>
<keyword evidence="1" id="KW-0001">2Fe-2S</keyword>
<evidence type="ECO:0000256" key="5">
    <source>
        <dbReference type="ARBA" id="ARBA00034078"/>
    </source>
</evidence>
<evidence type="ECO:0000256" key="6">
    <source>
        <dbReference type="SAM" id="Phobius"/>
    </source>
</evidence>
<dbReference type="EMBL" id="JAFNEN010000589">
    <property type="protein sequence ID" value="KAG8180037.1"/>
    <property type="molecule type" value="Genomic_DNA"/>
</dbReference>
<dbReference type="GO" id="GO:0051537">
    <property type="term" value="F:2 iron, 2 sulfur cluster binding"/>
    <property type="evidence" value="ECO:0007669"/>
    <property type="project" value="UniProtKB-KW"/>
</dbReference>
<name>A0AAV6U6V5_9ARAC</name>
<keyword evidence="9" id="KW-1185">Reference proteome</keyword>